<evidence type="ECO:0000313" key="7">
    <source>
        <dbReference type="Proteomes" id="UP000295151"/>
    </source>
</evidence>
<organism evidence="6 7">
    <name type="scientific">Kribbella voronezhensis</name>
    <dbReference type="NCBI Taxonomy" id="2512212"/>
    <lineage>
        <taxon>Bacteria</taxon>
        <taxon>Bacillati</taxon>
        <taxon>Actinomycetota</taxon>
        <taxon>Actinomycetes</taxon>
        <taxon>Propionibacteriales</taxon>
        <taxon>Kribbellaceae</taxon>
        <taxon>Kribbella</taxon>
    </lineage>
</organism>
<dbReference type="AlphaFoldDB" id="A0A4R7TGC4"/>
<dbReference type="EMBL" id="SOCE01000001">
    <property type="protein sequence ID" value="TDU91275.1"/>
    <property type="molecule type" value="Genomic_DNA"/>
</dbReference>
<dbReference type="PANTHER" id="PTHR43511">
    <property type="match status" value="1"/>
</dbReference>
<dbReference type="GO" id="GO:0006011">
    <property type="term" value="P:UDP-alpha-D-glucose metabolic process"/>
    <property type="evidence" value="ECO:0007669"/>
    <property type="project" value="InterPro"/>
</dbReference>
<comment type="similarity">
    <text evidence="1">Belongs to the UDPGP type 1 family.</text>
</comment>
<dbReference type="Gene3D" id="2.160.10.10">
    <property type="entry name" value="Hexapeptide repeat proteins"/>
    <property type="match status" value="1"/>
</dbReference>
<evidence type="ECO:0000256" key="3">
    <source>
        <dbReference type="ARBA" id="ARBA00022695"/>
    </source>
</evidence>
<dbReference type="PIRSF" id="PIRSF000806">
    <property type="entry name" value="UDPGP"/>
    <property type="match status" value="1"/>
</dbReference>
<dbReference type="InterPro" id="IPR029044">
    <property type="entry name" value="Nucleotide-diphossugar_trans"/>
</dbReference>
<evidence type="ECO:0000256" key="5">
    <source>
        <dbReference type="PIRSR" id="PIRSR000806-2"/>
    </source>
</evidence>
<dbReference type="Gene3D" id="3.90.550.10">
    <property type="entry name" value="Spore Coat Polysaccharide Biosynthesis Protein SpsA, Chain A"/>
    <property type="match status" value="1"/>
</dbReference>
<dbReference type="SUPFAM" id="SSF53448">
    <property type="entry name" value="Nucleotide-diphospho-sugar transferases"/>
    <property type="match status" value="1"/>
</dbReference>
<reference evidence="6 7" key="1">
    <citation type="submission" date="2019-03" db="EMBL/GenBank/DDBJ databases">
        <title>Genomic Encyclopedia of Type Strains, Phase III (KMG-III): the genomes of soil and plant-associated and newly described type strains.</title>
        <authorList>
            <person name="Whitman W."/>
        </authorList>
    </citation>
    <scope>NUCLEOTIDE SEQUENCE [LARGE SCALE GENOMIC DNA]</scope>
    <source>
        <strain evidence="6 7">VKM Ac-2575</strain>
    </source>
</reference>
<protein>
    <submittedName>
        <fullName evidence="6">UTP--glucose-1-phosphate uridylyltransferase</fullName>
    </submittedName>
</protein>
<keyword evidence="3 6" id="KW-0548">Nucleotidyltransferase</keyword>
<evidence type="ECO:0000256" key="1">
    <source>
        <dbReference type="ARBA" id="ARBA00010401"/>
    </source>
</evidence>
<dbReference type="InterPro" id="IPR002618">
    <property type="entry name" value="UDPGP_fam"/>
</dbReference>
<feature type="binding site" evidence="5">
    <location>
        <position position="156"/>
    </location>
    <ligand>
        <name>UTP</name>
        <dbReference type="ChEBI" id="CHEBI:46398"/>
    </ligand>
</feature>
<evidence type="ECO:0000313" key="6">
    <source>
        <dbReference type="EMBL" id="TDU91275.1"/>
    </source>
</evidence>
<accession>A0A4R7TGC4</accession>
<keyword evidence="7" id="KW-1185">Reference proteome</keyword>
<dbReference type="Proteomes" id="UP000295151">
    <property type="component" value="Unassembled WGS sequence"/>
</dbReference>
<dbReference type="FunFam" id="2.160.10.10:FF:000001">
    <property type="entry name" value="UTP--glucose-1-phosphate uridylyltransferase"/>
    <property type="match status" value="1"/>
</dbReference>
<evidence type="ECO:0000256" key="4">
    <source>
        <dbReference type="PIRSR" id="PIRSR000806-1"/>
    </source>
</evidence>
<dbReference type="InterPro" id="IPR016267">
    <property type="entry name" value="UDPGP_trans"/>
</dbReference>
<name>A0A4R7TGC4_9ACTN</name>
<keyword evidence="2 6" id="KW-0808">Transferase</keyword>
<feature type="binding site" evidence="4">
    <location>
        <position position="185"/>
    </location>
    <ligand>
        <name>substrate</name>
    </ligand>
</feature>
<feature type="binding site" evidence="5">
    <location>
        <position position="184"/>
    </location>
    <ligand>
        <name>UTP</name>
        <dbReference type="ChEBI" id="CHEBI:46398"/>
    </ligand>
</feature>
<dbReference type="OrthoDB" id="9804758at2"/>
<proteinExistence type="inferred from homology"/>
<evidence type="ECO:0000256" key="2">
    <source>
        <dbReference type="ARBA" id="ARBA00022679"/>
    </source>
</evidence>
<comment type="caution">
    <text evidence="6">The sequence shown here is derived from an EMBL/GenBank/DDBJ whole genome shotgun (WGS) entry which is preliminary data.</text>
</comment>
<sequence length="462" mass="50507">MSEAGLRQAQEKMRAAGAADVAIKVFSHYYRLLESGQQGTIRESEIEPVGDLPHLEHLDTDAESMRAALAETVVIKLNGGLGTSMGVTGPKSALPVKDGLSFLDIIARQILSTRKEYDVPLPLVLMNSFRTKDESLAVLDQYAELPVDGLPLDFLQNMEPKLLADDLTPAEWEADPELAWCPPGHGDLFTALVASGTLDALREHGFRHAFISNADNLGATPDGRIAAWMAEHDVPFGMEVCRRTRSDRKGGHVAVRKSDGRLILRDSAQVHPDDVASFQNTKLHTTFNTNNLWIDLDRLAELMTGHDGILGLPIIVNRKTVDPADSSSPKVIQLETAMGTAIETFEGSQAVIVDRSRFKPVKTTNDLLVLRSDVYQLDEAGDLTTTHEGDEPYVDLDPEFFKILADFEARFPAGPPSLVRADRLEVRGDVAFGKDVVVVGDVEVSAEPGQQRQVDDGTELRG</sequence>
<dbReference type="RefSeq" id="WP_133981048.1">
    <property type="nucleotide sequence ID" value="NZ_SOCE01000001.1"/>
</dbReference>
<feature type="binding site" evidence="5">
    <location>
        <position position="362"/>
    </location>
    <ligand>
        <name>UTP</name>
        <dbReference type="ChEBI" id="CHEBI:46398"/>
    </ligand>
</feature>
<feature type="binding site" evidence="5">
    <location>
        <position position="215"/>
    </location>
    <ligand>
        <name>UTP</name>
        <dbReference type="ChEBI" id="CHEBI:46398"/>
    </ligand>
</feature>
<gene>
    <name evidence="6" type="ORF">EV138_4878</name>
</gene>
<dbReference type="GO" id="GO:0003983">
    <property type="term" value="F:UTP:glucose-1-phosphate uridylyltransferase activity"/>
    <property type="evidence" value="ECO:0007669"/>
    <property type="project" value="InterPro"/>
</dbReference>
<feature type="binding site" evidence="5">
    <location>
        <position position="91"/>
    </location>
    <ligand>
        <name>UTP</name>
        <dbReference type="ChEBI" id="CHEBI:46398"/>
    </ligand>
</feature>
<dbReference type="Pfam" id="PF01704">
    <property type="entry name" value="UDPGP"/>
    <property type="match status" value="1"/>
</dbReference>